<dbReference type="Proteomes" id="UP000193870">
    <property type="component" value="Unassembled WGS sequence"/>
</dbReference>
<dbReference type="GO" id="GO:0003700">
    <property type="term" value="F:DNA-binding transcription factor activity"/>
    <property type="evidence" value="ECO:0007669"/>
    <property type="project" value="InterPro"/>
</dbReference>
<dbReference type="Pfam" id="PF00392">
    <property type="entry name" value="GntR"/>
    <property type="match status" value="1"/>
</dbReference>
<reference evidence="5 6" key="1">
    <citation type="submission" date="2017-03" db="EMBL/GenBank/DDBJ databases">
        <authorList>
            <person name="Afonso C.L."/>
            <person name="Miller P.J."/>
            <person name="Scott M.A."/>
            <person name="Spackman E."/>
            <person name="Goraichik I."/>
            <person name="Dimitrov K.M."/>
            <person name="Suarez D.L."/>
            <person name="Swayne D.E."/>
        </authorList>
    </citation>
    <scope>NUCLEOTIDE SEQUENCE [LARGE SCALE GENOMIC DNA]</scope>
    <source>
        <strain evidence="5 6">CECT 7066</strain>
    </source>
</reference>
<evidence type="ECO:0000256" key="1">
    <source>
        <dbReference type="ARBA" id="ARBA00023015"/>
    </source>
</evidence>
<keyword evidence="2" id="KW-0238">DNA-binding</keyword>
<dbReference type="SMART" id="SM00345">
    <property type="entry name" value="HTH_GNTR"/>
    <property type="match status" value="1"/>
</dbReference>
<dbReference type="PROSITE" id="PS50949">
    <property type="entry name" value="HTH_GNTR"/>
    <property type="match status" value="1"/>
</dbReference>
<feature type="domain" description="HTH gntR-type" evidence="4">
    <location>
        <begin position="10"/>
        <end position="78"/>
    </location>
</feature>
<keyword evidence="6" id="KW-1185">Reference proteome</keyword>
<accession>A0A1Y5S244</accession>
<keyword evidence="1" id="KW-0805">Transcription regulation</keyword>
<dbReference type="InterPro" id="IPR000524">
    <property type="entry name" value="Tscrpt_reg_HTH_GntR"/>
</dbReference>
<dbReference type="Gene3D" id="1.10.10.10">
    <property type="entry name" value="Winged helix-like DNA-binding domain superfamily/Winged helix DNA-binding domain"/>
    <property type="match status" value="1"/>
</dbReference>
<evidence type="ECO:0000313" key="6">
    <source>
        <dbReference type="Proteomes" id="UP000193870"/>
    </source>
</evidence>
<dbReference type="EMBL" id="FWFV01000002">
    <property type="protein sequence ID" value="SLN29531.1"/>
    <property type="molecule type" value="Genomic_DNA"/>
</dbReference>
<dbReference type="Pfam" id="PF07729">
    <property type="entry name" value="FCD"/>
    <property type="match status" value="1"/>
</dbReference>
<dbReference type="AlphaFoldDB" id="A0A1Y5S244"/>
<dbReference type="SUPFAM" id="SSF48008">
    <property type="entry name" value="GntR ligand-binding domain-like"/>
    <property type="match status" value="1"/>
</dbReference>
<keyword evidence="3" id="KW-0804">Transcription</keyword>
<name>A0A1Y5S244_9RHOB</name>
<organism evidence="5 6">
    <name type="scientific">Palleronia marisminoris</name>
    <dbReference type="NCBI Taxonomy" id="315423"/>
    <lineage>
        <taxon>Bacteria</taxon>
        <taxon>Pseudomonadati</taxon>
        <taxon>Pseudomonadota</taxon>
        <taxon>Alphaproteobacteria</taxon>
        <taxon>Rhodobacterales</taxon>
        <taxon>Roseobacteraceae</taxon>
        <taxon>Palleronia</taxon>
    </lineage>
</organism>
<dbReference type="InterPro" id="IPR008920">
    <property type="entry name" value="TF_FadR/GntR_C"/>
</dbReference>
<dbReference type="InterPro" id="IPR036388">
    <property type="entry name" value="WH-like_DNA-bd_sf"/>
</dbReference>
<dbReference type="RefSeq" id="WP_090928727.1">
    <property type="nucleotide sequence ID" value="NZ_FOPF01000002.1"/>
</dbReference>
<proteinExistence type="predicted"/>
<evidence type="ECO:0000256" key="3">
    <source>
        <dbReference type="ARBA" id="ARBA00023163"/>
    </source>
</evidence>
<gene>
    <name evidence="5" type="primary">lutR_1</name>
    <name evidence="5" type="ORF">PAM7066_01188</name>
</gene>
<dbReference type="GO" id="GO:0003677">
    <property type="term" value="F:DNA binding"/>
    <property type="evidence" value="ECO:0007669"/>
    <property type="project" value="UniProtKB-KW"/>
</dbReference>
<dbReference type="Gene3D" id="1.20.120.530">
    <property type="entry name" value="GntR ligand-binding domain-like"/>
    <property type="match status" value="1"/>
</dbReference>
<dbReference type="SUPFAM" id="SSF46785">
    <property type="entry name" value="Winged helix' DNA-binding domain"/>
    <property type="match status" value="1"/>
</dbReference>
<dbReference type="OrthoDB" id="9028214at2"/>
<dbReference type="InterPro" id="IPR036390">
    <property type="entry name" value="WH_DNA-bd_sf"/>
</dbReference>
<dbReference type="SMART" id="SM00895">
    <property type="entry name" value="FCD"/>
    <property type="match status" value="1"/>
</dbReference>
<dbReference type="PANTHER" id="PTHR43537">
    <property type="entry name" value="TRANSCRIPTIONAL REGULATOR, GNTR FAMILY"/>
    <property type="match status" value="1"/>
</dbReference>
<dbReference type="STRING" id="315423.SAMN04488020_10292"/>
<dbReference type="PRINTS" id="PR00035">
    <property type="entry name" value="HTHGNTR"/>
</dbReference>
<dbReference type="InterPro" id="IPR011711">
    <property type="entry name" value="GntR_C"/>
</dbReference>
<evidence type="ECO:0000259" key="4">
    <source>
        <dbReference type="PROSITE" id="PS50949"/>
    </source>
</evidence>
<evidence type="ECO:0000313" key="5">
    <source>
        <dbReference type="EMBL" id="SLN29531.1"/>
    </source>
</evidence>
<dbReference type="CDD" id="cd07377">
    <property type="entry name" value="WHTH_GntR"/>
    <property type="match status" value="1"/>
</dbReference>
<sequence length="235" mass="25882">MNQLASPHVTTKQRDVLDALLGMIEARQLGIGDRLPPEMELARTLGVGRSTVREALRSWQDMGIVSRNKGAGTVLAAEISGRSMQLPLSVSLEAESLLRTLAVRRPLEIEAVRLAARNATERDRHAITGRMLDLMQAYDSGDDWRAADHRFHAAIHEASGNPLFGQIITQLQRAFAEVYEAPFGEPQLGHATVPRHRPLAEAVVEGRDAVAAGLMQEILEETEIAARQIMKDKSR</sequence>
<protein>
    <submittedName>
        <fullName evidence="5">HTH-type transcriptional regulator LutR</fullName>
    </submittedName>
</protein>
<evidence type="ECO:0000256" key="2">
    <source>
        <dbReference type="ARBA" id="ARBA00023125"/>
    </source>
</evidence>
<dbReference type="PANTHER" id="PTHR43537:SF44">
    <property type="entry name" value="GNTR FAMILY REGULATORY PROTEIN"/>
    <property type="match status" value="1"/>
</dbReference>